<proteinExistence type="predicted"/>
<keyword evidence="2" id="KW-0472">Membrane</keyword>
<feature type="transmembrane region" description="Helical" evidence="2">
    <location>
        <begin position="122"/>
        <end position="139"/>
    </location>
</feature>
<organism evidence="3 4">
    <name type="scientific">Lentzea tibetensis</name>
    <dbReference type="NCBI Taxonomy" id="2591470"/>
    <lineage>
        <taxon>Bacteria</taxon>
        <taxon>Bacillati</taxon>
        <taxon>Actinomycetota</taxon>
        <taxon>Actinomycetes</taxon>
        <taxon>Pseudonocardiales</taxon>
        <taxon>Pseudonocardiaceae</taxon>
        <taxon>Lentzea</taxon>
    </lineage>
</organism>
<feature type="transmembrane region" description="Helical" evidence="2">
    <location>
        <begin position="12"/>
        <end position="34"/>
    </location>
</feature>
<keyword evidence="4" id="KW-1185">Reference proteome</keyword>
<sequence>MTHRVTVKVAGLQPVQVLAALTGIAFVVFGVVGFTRTGATGDDHAFVLGFSVNPMHNALHVAVGVLGLLMAMRSGLSRLYGWLLLLGYGAVFVWGLMIAGVLTANPVSGLGNPLALNAFDNWLHLGIAVLGLFMAVLPARRKLIEMEDEPVASSETDVPENDLRDTDVREKDVREKDVPEPRAARDARPEPITKEQAVIDPATEKLPKPKDSASSIKA</sequence>
<accession>A0A563EX00</accession>
<feature type="region of interest" description="Disordered" evidence="1">
    <location>
        <begin position="148"/>
        <end position="218"/>
    </location>
</feature>
<keyword evidence="2" id="KW-0812">Transmembrane</keyword>
<evidence type="ECO:0000313" key="4">
    <source>
        <dbReference type="Proteomes" id="UP000316639"/>
    </source>
</evidence>
<feature type="compositionally biased region" description="Basic and acidic residues" evidence="1">
    <location>
        <begin position="161"/>
        <end position="193"/>
    </location>
</feature>
<comment type="caution">
    <text evidence="3">The sequence shown here is derived from an EMBL/GenBank/DDBJ whole genome shotgun (WGS) entry which is preliminary data.</text>
</comment>
<dbReference type="AlphaFoldDB" id="A0A563EX00"/>
<dbReference type="RefSeq" id="WP_146351021.1">
    <property type="nucleotide sequence ID" value="NZ_VOBR01000006.1"/>
</dbReference>
<feature type="transmembrane region" description="Helical" evidence="2">
    <location>
        <begin position="54"/>
        <end position="72"/>
    </location>
</feature>
<gene>
    <name evidence="3" type="ORF">FKR81_11680</name>
</gene>
<keyword evidence="2" id="KW-1133">Transmembrane helix</keyword>
<name>A0A563EX00_9PSEU</name>
<evidence type="ECO:0000313" key="3">
    <source>
        <dbReference type="EMBL" id="TWP52225.1"/>
    </source>
</evidence>
<feature type="transmembrane region" description="Helical" evidence="2">
    <location>
        <begin position="79"/>
        <end position="102"/>
    </location>
</feature>
<evidence type="ECO:0000256" key="1">
    <source>
        <dbReference type="SAM" id="MobiDB-lite"/>
    </source>
</evidence>
<dbReference type="Pfam" id="PF14325">
    <property type="entry name" value="DUF4383"/>
    <property type="match status" value="1"/>
</dbReference>
<dbReference type="EMBL" id="VOBR01000006">
    <property type="protein sequence ID" value="TWP52225.1"/>
    <property type="molecule type" value="Genomic_DNA"/>
</dbReference>
<feature type="compositionally biased region" description="Basic and acidic residues" evidence="1">
    <location>
        <begin position="202"/>
        <end position="211"/>
    </location>
</feature>
<reference evidence="3 4" key="1">
    <citation type="submission" date="2019-07" db="EMBL/GenBank/DDBJ databases">
        <title>Lentzea xizangensis sp. nov., isolated from Qinghai-Tibetan Plateau Soils.</title>
        <authorList>
            <person name="Huang J."/>
        </authorList>
    </citation>
    <scope>NUCLEOTIDE SEQUENCE [LARGE SCALE GENOMIC DNA]</scope>
    <source>
        <strain evidence="3 4">FXJ1.1311</strain>
    </source>
</reference>
<protein>
    <submittedName>
        <fullName evidence="3">DUF4383 domain-containing protein</fullName>
    </submittedName>
</protein>
<evidence type="ECO:0000256" key="2">
    <source>
        <dbReference type="SAM" id="Phobius"/>
    </source>
</evidence>
<dbReference type="Proteomes" id="UP000316639">
    <property type="component" value="Unassembled WGS sequence"/>
</dbReference>
<dbReference type="OrthoDB" id="572373at2"/>